<organism evidence="1 2">
    <name type="scientific">Crenothrix polyspora</name>
    <dbReference type="NCBI Taxonomy" id="360316"/>
    <lineage>
        <taxon>Bacteria</taxon>
        <taxon>Pseudomonadati</taxon>
        <taxon>Pseudomonadota</taxon>
        <taxon>Gammaproteobacteria</taxon>
        <taxon>Methylococcales</taxon>
        <taxon>Crenotrichaceae</taxon>
        <taxon>Crenothrix</taxon>
    </lineage>
</organism>
<reference evidence="2" key="1">
    <citation type="submission" date="2017-02" db="EMBL/GenBank/DDBJ databases">
        <authorList>
            <person name="Daims H."/>
        </authorList>
    </citation>
    <scope>NUCLEOTIDE SEQUENCE [LARGE SCALE GENOMIC DNA]</scope>
</reference>
<name>A0A1R4HED5_9GAMM</name>
<keyword evidence="2" id="KW-1185">Reference proteome</keyword>
<proteinExistence type="predicted"/>
<evidence type="ECO:0000313" key="2">
    <source>
        <dbReference type="Proteomes" id="UP000195442"/>
    </source>
</evidence>
<gene>
    <name evidence="1" type="ORF">CRENPOLYSF2_3860002</name>
</gene>
<accession>A0A1R4HED5</accession>
<dbReference type="EMBL" id="FUKJ01000319">
    <property type="protein sequence ID" value="SJM94250.1"/>
    <property type="molecule type" value="Genomic_DNA"/>
</dbReference>
<dbReference type="RefSeq" id="WP_087147723.1">
    <property type="nucleotide sequence ID" value="NZ_FUKJ01000319.1"/>
</dbReference>
<dbReference type="OrthoDB" id="6693997at2"/>
<dbReference type="AlphaFoldDB" id="A0A1R4HED5"/>
<sequence>MNQIDNWNHIQDMINHWLKVPENGYLGSSYGYKDTLAVLLENIPNDQVIQKIILKMREDLPILEGKQVSLNWIANSRQISITVDGNTAIFQLDS</sequence>
<dbReference type="Proteomes" id="UP000195442">
    <property type="component" value="Unassembled WGS sequence"/>
</dbReference>
<protein>
    <submittedName>
        <fullName evidence="1">Uncharacterized protein</fullName>
    </submittedName>
</protein>
<evidence type="ECO:0000313" key="1">
    <source>
        <dbReference type="EMBL" id="SJM94250.1"/>
    </source>
</evidence>